<dbReference type="AlphaFoldDB" id="A0A0A2V0B2"/>
<accession>A0A0A2V0B2</accession>
<dbReference type="EMBL" id="KN294014">
    <property type="protein sequence ID" value="KGQ00953.1"/>
    <property type="molecule type" value="Genomic_DNA"/>
</dbReference>
<sequence length="43" mass="5136">MALKDNMQREIVICDEEEEIYLEDFLEGSWRVGVDVRPIHLLM</sequence>
<evidence type="ECO:0000313" key="1">
    <source>
        <dbReference type="EMBL" id="KGQ00953.1"/>
    </source>
</evidence>
<dbReference type="VEuPathDB" id="FungiDB:PAAG_12380"/>
<evidence type="ECO:0000313" key="2">
    <source>
        <dbReference type="Proteomes" id="UP000002059"/>
    </source>
</evidence>
<keyword evidence="2" id="KW-1185">Reference proteome</keyword>
<dbReference type="RefSeq" id="XP_015702520.1">
    <property type="nucleotide sequence ID" value="XM_015847877.1"/>
</dbReference>
<dbReference type="KEGG" id="pbl:PAAG_12380"/>
<gene>
    <name evidence="1" type="ORF">PAAG_12380</name>
</gene>
<dbReference type="Proteomes" id="UP000002059">
    <property type="component" value="Partially assembled WGS sequence"/>
</dbReference>
<reference evidence="1 2" key="1">
    <citation type="journal article" date="2011" name="PLoS Genet.">
        <title>Comparative genomic analysis of human fungal pathogens causing paracoccidioidomycosis.</title>
        <authorList>
            <person name="Desjardins C.A."/>
            <person name="Champion M.D."/>
            <person name="Holder J.W."/>
            <person name="Muszewska A."/>
            <person name="Goldberg J."/>
            <person name="Bailao A.M."/>
            <person name="Brigido M.M."/>
            <person name="Ferreira M.E."/>
            <person name="Garcia A.M."/>
            <person name="Grynberg M."/>
            <person name="Gujja S."/>
            <person name="Heiman D.I."/>
            <person name="Henn M.R."/>
            <person name="Kodira C.D."/>
            <person name="Leon-Narvaez H."/>
            <person name="Longo L.V."/>
            <person name="Ma L.J."/>
            <person name="Malavazi I."/>
            <person name="Matsuo A.L."/>
            <person name="Morais F.V."/>
            <person name="Pereira M."/>
            <person name="Rodriguez-Brito S."/>
            <person name="Sakthikumar S."/>
            <person name="Salem-Izacc S.M."/>
            <person name="Sykes S.M."/>
            <person name="Teixeira M.M."/>
            <person name="Vallejo M.C."/>
            <person name="Walter M.E."/>
            <person name="Yandava C."/>
            <person name="Young S."/>
            <person name="Zeng Q."/>
            <person name="Zucker J."/>
            <person name="Felipe M.S."/>
            <person name="Goldman G.H."/>
            <person name="Haas B.J."/>
            <person name="McEwen J.G."/>
            <person name="Nino-Vega G."/>
            <person name="Puccia R."/>
            <person name="San-Blas G."/>
            <person name="Soares C.M."/>
            <person name="Birren B.W."/>
            <person name="Cuomo C.A."/>
        </authorList>
    </citation>
    <scope>NUCLEOTIDE SEQUENCE [LARGE SCALE GENOMIC DNA]</scope>
    <source>
        <strain evidence="2">ATCC MYA-826 / Pb01</strain>
    </source>
</reference>
<dbReference type="HOGENOM" id="CLU_3242316_0_0_1"/>
<protein>
    <submittedName>
        <fullName evidence="1">Uncharacterized protein</fullName>
    </submittedName>
</protein>
<dbReference type="GeneID" id="26971058"/>
<name>A0A0A2V0B2_PARBA</name>
<organism evidence="1 2">
    <name type="scientific">Paracoccidioides lutzii (strain ATCC MYA-826 / Pb01)</name>
    <name type="common">Paracoccidioides brasiliensis</name>
    <dbReference type="NCBI Taxonomy" id="502779"/>
    <lineage>
        <taxon>Eukaryota</taxon>
        <taxon>Fungi</taxon>
        <taxon>Dikarya</taxon>
        <taxon>Ascomycota</taxon>
        <taxon>Pezizomycotina</taxon>
        <taxon>Eurotiomycetes</taxon>
        <taxon>Eurotiomycetidae</taxon>
        <taxon>Onygenales</taxon>
        <taxon>Ajellomycetaceae</taxon>
        <taxon>Paracoccidioides</taxon>
    </lineage>
</organism>
<proteinExistence type="predicted"/>